<evidence type="ECO:0000256" key="11">
    <source>
        <dbReference type="SAM" id="MobiDB-lite"/>
    </source>
</evidence>
<feature type="domain" description="GATA-type" evidence="12">
    <location>
        <begin position="98"/>
        <end position="131"/>
    </location>
</feature>
<dbReference type="FunFam" id="3.30.50.10:FF:000053">
    <property type="entry name" value="GATA transcription factor 15"/>
    <property type="match status" value="1"/>
</dbReference>
<dbReference type="STRING" id="1590841.A0A2R6RLC3"/>
<evidence type="ECO:0000256" key="2">
    <source>
        <dbReference type="ARBA" id="ARBA00022723"/>
    </source>
</evidence>
<dbReference type="Proteomes" id="UP000241394">
    <property type="component" value="Chromosome LG5"/>
</dbReference>
<sequence length="196" mass="21664">MIFSMLSHNGYDDEAGAYSSFTSSFVDCTLSLGTPSTRVSSTTREREKRVNHHDPRSTRFCWDALATSPQTTNGPRTNDNNNGHKAHNNSGGDPVLLARRCANCDTTSTPLWRNGPRGPKSLCNACGIRFKKEERRATATATSASSGGVDPHQYHHTIINNNSSCSQKSPNCFSPVIANEFMFFDRPSLVHDYFTR</sequence>
<evidence type="ECO:0000256" key="4">
    <source>
        <dbReference type="ARBA" id="ARBA00022833"/>
    </source>
</evidence>
<evidence type="ECO:0000256" key="3">
    <source>
        <dbReference type="ARBA" id="ARBA00022771"/>
    </source>
</evidence>
<comment type="similarity">
    <text evidence="9">Belongs to the type IV zinc-finger family. Class B subfamily.</text>
</comment>
<feature type="region of interest" description="Disordered" evidence="11">
    <location>
        <begin position="35"/>
        <end position="92"/>
    </location>
</feature>
<dbReference type="PROSITE" id="PS00344">
    <property type="entry name" value="GATA_ZN_FINGER_1"/>
    <property type="match status" value="1"/>
</dbReference>
<keyword evidence="5" id="KW-0805">Transcription regulation</keyword>
<dbReference type="CDD" id="cd00202">
    <property type="entry name" value="ZnF_GATA"/>
    <property type="match status" value="1"/>
</dbReference>
<evidence type="ECO:0000256" key="8">
    <source>
        <dbReference type="ARBA" id="ARBA00023242"/>
    </source>
</evidence>
<evidence type="ECO:0000313" key="14">
    <source>
        <dbReference type="Proteomes" id="UP000241394"/>
    </source>
</evidence>
<protein>
    <submittedName>
        <fullName evidence="13">GATA transcription factor</fullName>
    </submittedName>
</protein>
<organism evidence="13 14">
    <name type="scientific">Actinidia chinensis var. chinensis</name>
    <name type="common">Chinese soft-hair kiwi</name>
    <dbReference type="NCBI Taxonomy" id="1590841"/>
    <lineage>
        <taxon>Eukaryota</taxon>
        <taxon>Viridiplantae</taxon>
        <taxon>Streptophyta</taxon>
        <taxon>Embryophyta</taxon>
        <taxon>Tracheophyta</taxon>
        <taxon>Spermatophyta</taxon>
        <taxon>Magnoliopsida</taxon>
        <taxon>eudicotyledons</taxon>
        <taxon>Gunneridae</taxon>
        <taxon>Pentapetalae</taxon>
        <taxon>asterids</taxon>
        <taxon>Ericales</taxon>
        <taxon>Actinidiaceae</taxon>
        <taxon>Actinidia</taxon>
    </lineage>
</organism>
<dbReference type="OMA" id="ARHCANC"/>
<feature type="compositionally biased region" description="Polar residues" evidence="11">
    <location>
        <begin position="67"/>
        <end position="77"/>
    </location>
</feature>
<evidence type="ECO:0000256" key="7">
    <source>
        <dbReference type="ARBA" id="ARBA00023163"/>
    </source>
</evidence>
<dbReference type="InterPro" id="IPR013088">
    <property type="entry name" value="Znf_NHR/GATA"/>
</dbReference>
<dbReference type="GO" id="GO:0043565">
    <property type="term" value="F:sequence-specific DNA binding"/>
    <property type="evidence" value="ECO:0007669"/>
    <property type="project" value="InterPro"/>
</dbReference>
<dbReference type="GO" id="GO:0009908">
    <property type="term" value="P:flower development"/>
    <property type="evidence" value="ECO:0007669"/>
    <property type="project" value="UniProtKB-ARBA"/>
</dbReference>
<comment type="caution">
    <text evidence="13">The sequence shown here is derived from an EMBL/GenBank/DDBJ whole genome shotgun (WGS) entry which is preliminary data.</text>
</comment>
<dbReference type="Gramene" id="PSS30827">
    <property type="protein sequence ID" value="PSS30827"/>
    <property type="gene ID" value="CEY00_Acc06112"/>
</dbReference>
<accession>A0A2R6RLC3</accession>
<feature type="compositionally biased region" description="Basic and acidic residues" evidence="11">
    <location>
        <begin position="43"/>
        <end position="57"/>
    </location>
</feature>
<comment type="subcellular location">
    <subcellularLocation>
        <location evidence="1">Nucleus</location>
    </subcellularLocation>
</comment>
<dbReference type="SMART" id="SM00401">
    <property type="entry name" value="ZnF_GATA"/>
    <property type="match status" value="1"/>
</dbReference>
<keyword evidence="3 10" id="KW-0863">Zinc-finger</keyword>
<keyword evidence="14" id="KW-1185">Reference proteome</keyword>
<dbReference type="EMBL" id="NKQK01000005">
    <property type="protein sequence ID" value="PSS30827.1"/>
    <property type="molecule type" value="Genomic_DNA"/>
</dbReference>
<name>A0A2R6RLC3_ACTCC</name>
<dbReference type="AlphaFoldDB" id="A0A2R6RLC3"/>
<evidence type="ECO:0000256" key="1">
    <source>
        <dbReference type="ARBA" id="ARBA00004123"/>
    </source>
</evidence>
<dbReference type="PANTHER" id="PTHR46813:SF16">
    <property type="entry name" value="GATA TRANSCRIPTION FACTOR 18"/>
    <property type="match status" value="1"/>
</dbReference>
<evidence type="ECO:0000256" key="5">
    <source>
        <dbReference type="ARBA" id="ARBA00023015"/>
    </source>
</evidence>
<keyword evidence="8" id="KW-0539">Nucleus</keyword>
<keyword evidence="7" id="KW-0804">Transcription</keyword>
<reference evidence="14" key="2">
    <citation type="journal article" date="2018" name="BMC Genomics">
        <title>A manually annotated Actinidia chinensis var. chinensis (kiwifruit) genome highlights the challenges associated with draft genomes and gene prediction in plants.</title>
        <authorList>
            <person name="Pilkington S.M."/>
            <person name="Crowhurst R."/>
            <person name="Hilario E."/>
            <person name="Nardozza S."/>
            <person name="Fraser L."/>
            <person name="Peng Y."/>
            <person name="Gunaseelan K."/>
            <person name="Simpson R."/>
            <person name="Tahir J."/>
            <person name="Deroles S.C."/>
            <person name="Templeton K."/>
            <person name="Luo Z."/>
            <person name="Davy M."/>
            <person name="Cheng C."/>
            <person name="McNeilage M."/>
            <person name="Scaglione D."/>
            <person name="Liu Y."/>
            <person name="Zhang Q."/>
            <person name="Datson P."/>
            <person name="De Silva N."/>
            <person name="Gardiner S.E."/>
            <person name="Bassett H."/>
            <person name="Chagne D."/>
            <person name="McCallum J."/>
            <person name="Dzierzon H."/>
            <person name="Deng C."/>
            <person name="Wang Y.Y."/>
            <person name="Barron L."/>
            <person name="Manako K."/>
            <person name="Bowen J."/>
            <person name="Foster T.M."/>
            <person name="Erridge Z.A."/>
            <person name="Tiffin H."/>
            <person name="Waite C.N."/>
            <person name="Davies K.M."/>
            <person name="Grierson E.P."/>
            <person name="Laing W.A."/>
            <person name="Kirk R."/>
            <person name="Chen X."/>
            <person name="Wood M."/>
            <person name="Montefiori M."/>
            <person name="Brummell D.A."/>
            <person name="Schwinn K.E."/>
            <person name="Catanach A."/>
            <person name="Fullerton C."/>
            <person name="Li D."/>
            <person name="Meiyalaghan S."/>
            <person name="Nieuwenhuizen N."/>
            <person name="Read N."/>
            <person name="Prakash R."/>
            <person name="Hunter D."/>
            <person name="Zhang H."/>
            <person name="McKenzie M."/>
            <person name="Knabel M."/>
            <person name="Harris A."/>
            <person name="Allan A.C."/>
            <person name="Gleave A."/>
            <person name="Chen A."/>
            <person name="Janssen B.J."/>
            <person name="Plunkett B."/>
            <person name="Ampomah-Dwamena C."/>
            <person name="Voogd C."/>
            <person name="Leif D."/>
            <person name="Lafferty D."/>
            <person name="Souleyre E.J.F."/>
            <person name="Varkonyi-Gasic E."/>
            <person name="Gambi F."/>
            <person name="Hanley J."/>
            <person name="Yao J.L."/>
            <person name="Cheung J."/>
            <person name="David K.M."/>
            <person name="Warren B."/>
            <person name="Marsh K."/>
            <person name="Snowden K.C."/>
            <person name="Lin-Wang K."/>
            <person name="Brian L."/>
            <person name="Martinez-Sanchez M."/>
            <person name="Wang M."/>
            <person name="Ileperuma N."/>
            <person name="Macnee N."/>
            <person name="Campin R."/>
            <person name="McAtee P."/>
            <person name="Drummond R.S.M."/>
            <person name="Espley R.V."/>
            <person name="Ireland H.S."/>
            <person name="Wu R."/>
            <person name="Atkinson R.G."/>
            <person name="Karunairetnam S."/>
            <person name="Bulley S."/>
            <person name="Chunkath S."/>
            <person name="Hanley Z."/>
            <person name="Storey R."/>
            <person name="Thrimawithana A.H."/>
            <person name="Thomson S."/>
            <person name="David C."/>
            <person name="Testolin R."/>
            <person name="Huang H."/>
            <person name="Hellens R.P."/>
            <person name="Schaffer R.J."/>
        </authorList>
    </citation>
    <scope>NUCLEOTIDE SEQUENCE [LARGE SCALE GENOMIC DNA]</scope>
    <source>
        <strain evidence="14">cv. Red5</strain>
    </source>
</reference>
<dbReference type="Gene3D" id="3.30.50.10">
    <property type="entry name" value="Erythroid Transcription Factor GATA-1, subunit A"/>
    <property type="match status" value="1"/>
</dbReference>
<feature type="compositionally biased region" description="Low complexity" evidence="11">
    <location>
        <begin position="78"/>
        <end position="92"/>
    </location>
</feature>
<evidence type="ECO:0000256" key="9">
    <source>
        <dbReference type="ARBA" id="ARBA00024019"/>
    </source>
</evidence>
<dbReference type="SUPFAM" id="SSF57716">
    <property type="entry name" value="Glucocorticoid receptor-like (DNA-binding domain)"/>
    <property type="match status" value="1"/>
</dbReference>
<evidence type="ECO:0000259" key="12">
    <source>
        <dbReference type="PROSITE" id="PS50114"/>
    </source>
</evidence>
<dbReference type="GO" id="GO:0006355">
    <property type="term" value="P:regulation of DNA-templated transcription"/>
    <property type="evidence" value="ECO:0007669"/>
    <property type="project" value="InterPro"/>
</dbReference>
<dbReference type="PROSITE" id="PS50114">
    <property type="entry name" value="GATA_ZN_FINGER_2"/>
    <property type="match status" value="1"/>
</dbReference>
<dbReference type="Pfam" id="PF00320">
    <property type="entry name" value="GATA"/>
    <property type="match status" value="1"/>
</dbReference>
<reference evidence="13 14" key="1">
    <citation type="submission" date="2017-07" db="EMBL/GenBank/DDBJ databases">
        <title>An improved, manually edited Actinidia chinensis var. chinensis (kiwifruit) genome highlights the challenges associated with draft genomes and gene prediction in plants.</title>
        <authorList>
            <person name="Pilkington S."/>
            <person name="Crowhurst R."/>
            <person name="Hilario E."/>
            <person name="Nardozza S."/>
            <person name="Fraser L."/>
            <person name="Peng Y."/>
            <person name="Gunaseelan K."/>
            <person name="Simpson R."/>
            <person name="Tahir J."/>
            <person name="Deroles S."/>
            <person name="Templeton K."/>
            <person name="Luo Z."/>
            <person name="Davy M."/>
            <person name="Cheng C."/>
            <person name="Mcneilage M."/>
            <person name="Scaglione D."/>
            <person name="Liu Y."/>
            <person name="Zhang Q."/>
            <person name="Datson P."/>
            <person name="De Silva N."/>
            <person name="Gardiner S."/>
            <person name="Bassett H."/>
            <person name="Chagne D."/>
            <person name="Mccallum J."/>
            <person name="Dzierzon H."/>
            <person name="Deng C."/>
            <person name="Wang Y.-Y."/>
            <person name="Barron N."/>
            <person name="Manako K."/>
            <person name="Bowen J."/>
            <person name="Foster T."/>
            <person name="Erridge Z."/>
            <person name="Tiffin H."/>
            <person name="Waite C."/>
            <person name="Davies K."/>
            <person name="Grierson E."/>
            <person name="Laing W."/>
            <person name="Kirk R."/>
            <person name="Chen X."/>
            <person name="Wood M."/>
            <person name="Montefiori M."/>
            <person name="Brummell D."/>
            <person name="Schwinn K."/>
            <person name="Catanach A."/>
            <person name="Fullerton C."/>
            <person name="Li D."/>
            <person name="Meiyalaghan S."/>
            <person name="Nieuwenhuizen N."/>
            <person name="Read N."/>
            <person name="Prakash R."/>
            <person name="Hunter D."/>
            <person name="Zhang H."/>
            <person name="Mckenzie M."/>
            <person name="Knabel M."/>
            <person name="Harris A."/>
            <person name="Allan A."/>
            <person name="Chen A."/>
            <person name="Janssen B."/>
            <person name="Plunkett B."/>
            <person name="Dwamena C."/>
            <person name="Voogd C."/>
            <person name="Leif D."/>
            <person name="Lafferty D."/>
            <person name="Souleyre E."/>
            <person name="Varkonyi-Gasic E."/>
            <person name="Gambi F."/>
            <person name="Hanley J."/>
            <person name="Yao J.-L."/>
            <person name="Cheung J."/>
            <person name="David K."/>
            <person name="Warren B."/>
            <person name="Marsh K."/>
            <person name="Snowden K."/>
            <person name="Lin-Wang K."/>
            <person name="Brian L."/>
            <person name="Martinez-Sanchez M."/>
            <person name="Wang M."/>
            <person name="Ileperuma N."/>
            <person name="Macnee N."/>
            <person name="Campin R."/>
            <person name="Mcatee P."/>
            <person name="Drummond R."/>
            <person name="Espley R."/>
            <person name="Ireland H."/>
            <person name="Wu R."/>
            <person name="Atkinson R."/>
            <person name="Karunairetnam S."/>
            <person name="Bulley S."/>
            <person name="Chunkath S."/>
            <person name="Hanley Z."/>
            <person name="Storey R."/>
            <person name="Thrimawithana A."/>
            <person name="Thomson S."/>
            <person name="David C."/>
            <person name="Testolin R."/>
        </authorList>
    </citation>
    <scope>NUCLEOTIDE SEQUENCE [LARGE SCALE GENOMIC DNA]</scope>
    <source>
        <strain evidence="14">cv. Red5</strain>
        <tissue evidence="13">Young leaf</tissue>
    </source>
</reference>
<keyword evidence="4" id="KW-0862">Zinc</keyword>
<dbReference type="GO" id="GO:0008270">
    <property type="term" value="F:zinc ion binding"/>
    <property type="evidence" value="ECO:0007669"/>
    <property type="project" value="UniProtKB-KW"/>
</dbReference>
<dbReference type="InterPro" id="IPR000679">
    <property type="entry name" value="Znf_GATA"/>
</dbReference>
<dbReference type="GO" id="GO:0005634">
    <property type="term" value="C:nucleus"/>
    <property type="evidence" value="ECO:0007669"/>
    <property type="project" value="UniProtKB-SubCell"/>
</dbReference>
<proteinExistence type="inferred from homology"/>
<keyword evidence="6" id="KW-0238">DNA-binding</keyword>
<dbReference type="PANTHER" id="PTHR46813">
    <property type="entry name" value="GATA TRANSCRIPTION FACTOR 18"/>
    <property type="match status" value="1"/>
</dbReference>
<keyword evidence="2" id="KW-0479">Metal-binding</keyword>
<dbReference type="InParanoid" id="A0A2R6RLC3"/>
<evidence type="ECO:0000313" key="13">
    <source>
        <dbReference type="EMBL" id="PSS30827.1"/>
    </source>
</evidence>
<evidence type="ECO:0000256" key="6">
    <source>
        <dbReference type="ARBA" id="ARBA00023125"/>
    </source>
</evidence>
<evidence type="ECO:0000256" key="10">
    <source>
        <dbReference type="PROSITE-ProRule" id="PRU00094"/>
    </source>
</evidence>
<gene>
    <name evidence="13" type="ORF">CEY00_Acc06112</name>
</gene>
<dbReference type="OrthoDB" id="2162994at2759"/>